<dbReference type="InterPro" id="IPR002035">
    <property type="entry name" value="VWF_A"/>
</dbReference>
<protein>
    <recommendedName>
        <fullName evidence="4">VWFA domain-containing protein</fullName>
    </recommendedName>
</protein>
<keyword evidence="6" id="KW-1185">Reference proteome</keyword>
<keyword evidence="1" id="KW-0732">Signal</keyword>
<dbReference type="EMBL" id="PPEI02000001">
    <property type="protein sequence ID" value="PWN67738.1"/>
    <property type="molecule type" value="Genomic_DNA"/>
</dbReference>
<evidence type="ECO:0000256" key="2">
    <source>
        <dbReference type="PROSITE-ProRule" id="PRU01360"/>
    </source>
</evidence>
<evidence type="ECO:0000256" key="3">
    <source>
        <dbReference type="SAM" id="Phobius"/>
    </source>
</evidence>
<keyword evidence="2" id="KW-0998">Cell outer membrane</keyword>
<comment type="subcellular location">
    <subcellularLocation>
        <location evidence="2">Cell outer membrane</location>
        <topology evidence="2">Multi-pass membrane protein</topology>
    </subcellularLocation>
</comment>
<keyword evidence="2" id="KW-1134">Transmembrane beta strand</keyword>
<evidence type="ECO:0000313" key="6">
    <source>
        <dbReference type="Proteomes" id="UP000236182"/>
    </source>
</evidence>
<dbReference type="SMART" id="SM00327">
    <property type="entry name" value="VWA"/>
    <property type="match status" value="1"/>
</dbReference>
<dbReference type="Gene3D" id="3.40.50.410">
    <property type="entry name" value="von Willebrand factor, type A domain"/>
    <property type="match status" value="1"/>
</dbReference>
<feature type="domain" description="VWFA" evidence="4">
    <location>
        <begin position="440"/>
        <end position="627"/>
    </location>
</feature>
<comment type="caution">
    <text evidence="5">The sequence shown here is derived from an EMBL/GenBank/DDBJ whole genome shotgun (WGS) entry which is preliminary data.</text>
</comment>
<evidence type="ECO:0000313" key="5">
    <source>
        <dbReference type="EMBL" id="PWN67738.1"/>
    </source>
</evidence>
<proteinExistence type="inferred from homology"/>
<dbReference type="InterPro" id="IPR036465">
    <property type="entry name" value="vWFA_dom_sf"/>
</dbReference>
<dbReference type="InterPro" id="IPR039426">
    <property type="entry name" value="TonB-dep_rcpt-like"/>
</dbReference>
<evidence type="ECO:0000259" key="4">
    <source>
        <dbReference type="PROSITE" id="PS50234"/>
    </source>
</evidence>
<keyword evidence="3" id="KW-1133">Transmembrane helix</keyword>
<evidence type="ECO:0000256" key="1">
    <source>
        <dbReference type="ARBA" id="ARBA00022729"/>
    </source>
</evidence>
<accession>A0A316X8S3</accession>
<feature type="transmembrane region" description="Helical" evidence="3">
    <location>
        <begin position="49"/>
        <end position="69"/>
    </location>
</feature>
<dbReference type="InterPro" id="IPR037066">
    <property type="entry name" value="Plug_dom_sf"/>
</dbReference>
<dbReference type="InterPro" id="IPR052969">
    <property type="entry name" value="Thr-specific_kinase-like"/>
</dbReference>
<name>A0A316X8S3_9FLAO</name>
<dbReference type="GO" id="GO:0009279">
    <property type="term" value="C:cell outer membrane"/>
    <property type="evidence" value="ECO:0007669"/>
    <property type="project" value="UniProtKB-SubCell"/>
</dbReference>
<dbReference type="AlphaFoldDB" id="A0A316X8S3"/>
<dbReference type="PANTHER" id="PTHR47763:SF1">
    <property type="entry name" value="DUF659 DOMAIN-CONTAINING PROTEIN"/>
    <property type="match status" value="1"/>
</dbReference>
<dbReference type="Gene3D" id="2.170.130.10">
    <property type="entry name" value="TonB-dependent receptor, plug domain"/>
    <property type="match status" value="1"/>
</dbReference>
<dbReference type="CDD" id="cd00198">
    <property type="entry name" value="vWFA"/>
    <property type="match status" value="1"/>
</dbReference>
<comment type="similarity">
    <text evidence="2">Belongs to the TonB-dependent receptor family.</text>
</comment>
<organism evidence="5 6">
    <name type="scientific">Chryseobacterium oncorhynchi</name>
    <dbReference type="NCBI Taxonomy" id="741074"/>
    <lineage>
        <taxon>Bacteria</taxon>
        <taxon>Pseudomonadati</taxon>
        <taxon>Bacteroidota</taxon>
        <taxon>Flavobacteriia</taxon>
        <taxon>Flavobacteriales</taxon>
        <taxon>Weeksellaceae</taxon>
        <taxon>Chryseobacterium group</taxon>
        <taxon>Chryseobacterium</taxon>
    </lineage>
</organism>
<dbReference type="Pfam" id="PF07715">
    <property type="entry name" value="Plug"/>
    <property type="match status" value="1"/>
</dbReference>
<dbReference type="GO" id="GO:0005737">
    <property type="term" value="C:cytoplasm"/>
    <property type="evidence" value="ECO:0007669"/>
    <property type="project" value="TreeGrafter"/>
</dbReference>
<dbReference type="NCBIfam" id="TIGR04183">
    <property type="entry name" value="Por_Secre_tail"/>
    <property type="match status" value="1"/>
</dbReference>
<dbReference type="PROSITE" id="PS52016">
    <property type="entry name" value="TONB_DEPENDENT_REC_3"/>
    <property type="match status" value="1"/>
</dbReference>
<gene>
    <name evidence="5" type="ORF">C1638_003845</name>
</gene>
<reference evidence="5" key="1">
    <citation type="submission" date="2018-04" db="EMBL/GenBank/DDBJ databases">
        <title>Draft Genome Sequences of Chryseobacterium lactis NCTC11390T isolated from milk, Chryseobacterium oncorhynchi 701B-08T from rainbow trout, and Chryseobacterium viscerum 687B-08T from diseased fish.</title>
        <authorList>
            <person name="Jeong J.-J."/>
            <person name="Lee Y.J."/>
            <person name="Pathiraja D."/>
            <person name="Park B."/>
            <person name="Choi I.-G."/>
            <person name="Kim K.D."/>
        </authorList>
    </citation>
    <scope>NUCLEOTIDE SEQUENCE [LARGE SCALE GENOMIC DNA]</scope>
    <source>
        <strain evidence="5">701B-08</strain>
    </source>
</reference>
<dbReference type="PROSITE" id="PS50234">
    <property type="entry name" value="VWFA"/>
    <property type="match status" value="1"/>
</dbReference>
<keyword evidence="2 3" id="KW-0472">Membrane</keyword>
<dbReference type="InterPro" id="IPR012910">
    <property type="entry name" value="Plug_dom"/>
</dbReference>
<dbReference type="PANTHER" id="PTHR47763">
    <property type="entry name" value="ALPHA-PROTEIN KINASE VWKA"/>
    <property type="match status" value="1"/>
</dbReference>
<dbReference type="Pfam" id="PF00092">
    <property type="entry name" value="VWA"/>
    <property type="match status" value="1"/>
</dbReference>
<keyword evidence="2" id="KW-0813">Transport</keyword>
<dbReference type="Proteomes" id="UP000236182">
    <property type="component" value="Unassembled WGS sequence"/>
</dbReference>
<sequence length="747" mass="83868">MENNHIDQKFNEASKLSDEPTVFPSFDKVWGKIEEKLDKKEEKKRIIPVWFPYGIAASLMIGLGALYFLNKNNTVESVKPAIVEIRSLQEQVVSTHVATIDSITKDNIQREKEKNKSNPIVEKLAVNSNPVPIPLKAPSAQSVFLPPPIQRHLETSDRAIEEVVITGYGSKKKEPISTASSEVSIAKELGGYVAGISISKSGKDGSVSIRGLSSISESSHKPLVVVNGLPVNPEALSVIKPERIKDIKVLKNEEASALFGSRAGNGVIIIRTKRLRGAEKAKFEELSSKSIEELPKKPIEKEKELPKAGLLTAGEVNDFSKWNYWKDIAVPSLDQYKNIWKFFADRRVSVQLVNKDRKPVVGERIKLLDDKKNVIWEAVSDNLGNAELWINPMTNENSDSRKYYLSDAADQILNNDVTEFKNGQNLIVMNKSCLEKRILDLAFVVDATGSMGDEISYLQSELLDVLRKVEISLKNTEVRYGSVFYRDKGDEYITRKFDFSDKAESLIEFIKQQKAAGGGDTPEAVVEAMQVSIDELKWSSTNSTKILFLILDAPPHQSEENVRKLYDKIKDAAKKGITIIPLAASGTNKETEYLMRNFALLTNGTYTFLTNDSGIGNNHIKPTIDSYEVEKLNDLLLRIILQRATLPECSKGISNENINKKMETEISNQVDFKTVVFPNPTKGMIKIKSPNIIDELFIYDLAGKIIMKKENLDESKNTIDMTSYPEGIYLIRIRTNMSWETFKIIKK</sequence>
<dbReference type="GO" id="GO:0004674">
    <property type="term" value="F:protein serine/threonine kinase activity"/>
    <property type="evidence" value="ECO:0007669"/>
    <property type="project" value="TreeGrafter"/>
</dbReference>
<keyword evidence="2 3" id="KW-0812">Transmembrane</keyword>
<dbReference type="RefSeq" id="WP_109618345.1">
    <property type="nucleotide sequence ID" value="NZ_PPEI02000001.1"/>
</dbReference>
<dbReference type="SUPFAM" id="SSF53300">
    <property type="entry name" value="vWA-like"/>
    <property type="match status" value="1"/>
</dbReference>
<dbReference type="SUPFAM" id="SSF56935">
    <property type="entry name" value="Porins"/>
    <property type="match status" value="1"/>
</dbReference>
<dbReference type="OrthoDB" id="9805121at2"/>
<dbReference type="Pfam" id="PF18962">
    <property type="entry name" value="Por_Secre_tail"/>
    <property type="match status" value="1"/>
</dbReference>
<dbReference type="InterPro" id="IPR026444">
    <property type="entry name" value="Secre_tail"/>
</dbReference>